<dbReference type="InterPro" id="IPR052928">
    <property type="entry name" value="Desiccation-related_membrane"/>
</dbReference>
<dbReference type="AlphaFoldDB" id="A0A410WVW3"/>
<feature type="compositionally biased region" description="Polar residues" evidence="1">
    <location>
        <begin position="108"/>
        <end position="121"/>
    </location>
</feature>
<gene>
    <name evidence="3" type="ORF">M5X16_01035</name>
    <name evidence="4" type="ORF">PC41400_12175</name>
</gene>
<evidence type="ECO:0000313" key="5">
    <source>
        <dbReference type="Proteomes" id="UP000288943"/>
    </source>
</evidence>
<evidence type="ECO:0000313" key="4">
    <source>
        <dbReference type="EMBL" id="QAV18387.1"/>
    </source>
</evidence>
<dbReference type="PANTHER" id="PTHR35792:SF2">
    <property type="entry name" value="GENERAL STRESS PROTEIN"/>
    <property type="match status" value="1"/>
</dbReference>
<reference evidence="4 5" key="1">
    <citation type="submission" date="2018-01" db="EMBL/GenBank/DDBJ databases">
        <title>The whole genome sequencing and assembly of Paenibacillus chitinolyticus KCCM 41400 strain.</title>
        <authorList>
            <person name="Kim J.-Y."/>
            <person name="Park M.-K."/>
            <person name="Lee Y.-J."/>
            <person name="Yi H."/>
            <person name="Bahn Y.-S."/>
            <person name="Kim J.F."/>
            <person name="Lee D.-W."/>
        </authorList>
    </citation>
    <scope>NUCLEOTIDE SEQUENCE [LARGE SCALE GENOMIC DNA]</scope>
    <source>
        <strain evidence="4 5">KCCM 41400</strain>
    </source>
</reference>
<dbReference type="GeneID" id="95375567"/>
<dbReference type="EMBL" id="JAMDMJ010000001">
    <property type="protein sequence ID" value="MCY9594362.1"/>
    <property type="molecule type" value="Genomic_DNA"/>
</dbReference>
<dbReference type="Proteomes" id="UP000288943">
    <property type="component" value="Chromosome"/>
</dbReference>
<dbReference type="PANTHER" id="PTHR35792">
    <property type="entry name" value="GENERAL STRESS PROTEIN"/>
    <property type="match status" value="1"/>
</dbReference>
<organism evidence="4 5">
    <name type="scientific">Paenibacillus chitinolyticus</name>
    <dbReference type="NCBI Taxonomy" id="79263"/>
    <lineage>
        <taxon>Bacteria</taxon>
        <taxon>Bacillati</taxon>
        <taxon>Bacillota</taxon>
        <taxon>Bacilli</taxon>
        <taxon>Bacillales</taxon>
        <taxon>Paenibacillaceae</taxon>
        <taxon>Paenibacillus</taxon>
    </lineage>
</organism>
<feature type="region of interest" description="Disordered" evidence="1">
    <location>
        <begin position="102"/>
        <end position="121"/>
    </location>
</feature>
<protein>
    <submittedName>
        <fullName evidence="4">YtxH domain-containing protein</fullName>
    </submittedName>
</protein>
<dbReference type="RefSeq" id="WP_042228349.1">
    <property type="nucleotide sequence ID" value="NZ_CP026520.1"/>
</dbReference>
<dbReference type="Pfam" id="PF12732">
    <property type="entry name" value="YtxH"/>
    <property type="match status" value="1"/>
</dbReference>
<dbReference type="Proteomes" id="UP001527202">
    <property type="component" value="Unassembled WGS sequence"/>
</dbReference>
<evidence type="ECO:0000256" key="1">
    <source>
        <dbReference type="SAM" id="MobiDB-lite"/>
    </source>
</evidence>
<evidence type="ECO:0000313" key="6">
    <source>
        <dbReference type="Proteomes" id="UP001527202"/>
    </source>
</evidence>
<dbReference type="KEGG" id="pchi:PC41400_12175"/>
<dbReference type="OrthoDB" id="9810874at2"/>
<feature type="transmembrane region" description="Helical" evidence="2">
    <location>
        <begin position="12"/>
        <end position="29"/>
    </location>
</feature>
<keyword evidence="6" id="KW-1185">Reference proteome</keyword>
<proteinExistence type="predicted"/>
<name>A0A410WVW3_9BACL</name>
<keyword evidence="2" id="KW-1133">Transmembrane helix</keyword>
<evidence type="ECO:0000256" key="2">
    <source>
        <dbReference type="SAM" id="Phobius"/>
    </source>
</evidence>
<accession>A0A410WVW3</accession>
<dbReference type="InterPro" id="IPR024623">
    <property type="entry name" value="YtxH"/>
</dbReference>
<reference evidence="3 6" key="2">
    <citation type="submission" date="2022-05" db="EMBL/GenBank/DDBJ databases">
        <title>Genome Sequencing of Bee-Associated Microbes.</title>
        <authorList>
            <person name="Dunlap C."/>
        </authorList>
    </citation>
    <scope>NUCLEOTIDE SEQUENCE [LARGE SCALE GENOMIC DNA]</scope>
    <source>
        <strain evidence="3 6">NRRL B-23120</strain>
    </source>
</reference>
<dbReference type="EMBL" id="CP026520">
    <property type="protein sequence ID" value="QAV18387.1"/>
    <property type="molecule type" value="Genomic_DNA"/>
</dbReference>
<keyword evidence="2" id="KW-0812">Transmembrane</keyword>
<sequence>MSNESKGNGVLLGTLVGAGVGAITALLLAPKTGREMREDLSAKYSEWMAKGQELASDAKTKVADVASRVNEQTSNLVDRSKDLVNSAADSTNRALDNVKEMKEERTDQMLNSMDSSNKPMN</sequence>
<evidence type="ECO:0000313" key="3">
    <source>
        <dbReference type="EMBL" id="MCY9594362.1"/>
    </source>
</evidence>
<keyword evidence="2" id="KW-0472">Membrane</keyword>